<gene>
    <name evidence="2" type="ORF">B296_00055742</name>
</gene>
<organism evidence="2 3">
    <name type="scientific">Ensete ventricosum</name>
    <name type="common">Abyssinian banana</name>
    <name type="synonym">Musa ensete</name>
    <dbReference type="NCBI Taxonomy" id="4639"/>
    <lineage>
        <taxon>Eukaryota</taxon>
        <taxon>Viridiplantae</taxon>
        <taxon>Streptophyta</taxon>
        <taxon>Embryophyta</taxon>
        <taxon>Tracheophyta</taxon>
        <taxon>Spermatophyta</taxon>
        <taxon>Magnoliopsida</taxon>
        <taxon>Liliopsida</taxon>
        <taxon>Zingiberales</taxon>
        <taxon>Musaceae</taxon>
        <taxon>Ensete</taxon>
    </lineage>
</organism>
<proteinExistence type="predicted"/>
<dbReference type="Proteomes" id="UP000287651">
    <property type="component" value="Unassembled WGS sequence"/>
</dbReference>
<evidence type="ECO:0000313" key="3">
    <source>
        <dbReference type="Proteomes" id="UP000287651"/>
    </source>
</evidence>
<reference evidence="2 3" key="1">
    <citation type="journal article" date="2014" name="Agronomy (Basel)">
        <title>A Draft Genome Sequence for Ensete ventricosum, the Drought-Tolerant Tree Against Hunger.</title>
        <authorList>
            <person name="Harrison J."/>
            <person name="Moore K.A."/>
            <person name="Paszkiewicz K."/>
            <person name="Jones T."/>
            <person name="Grant M."/>
            <person name="Ambacheew D."/>
            <person name="Muzemil S."/>
            <person name="Studholme D.J."/>
        </authorList>
    </citation>
    <scope>NUCLEOTIDE SEQUENCE [LARGE SCALE GENOMIC DNA]</scope>
</reference>
<evidence type="ECO:0000313" key="2">
    <source>
        <dbReference type="EMBL" id="RRT33871.1"/>
    </source>
</evidence>
<protein>
    <submittedName>
        <fullName evidence="2">Uncharacterized protein</fullName>
    </submittedName>
</protein>
<keyword evidence="1" id="KW-1133">Transmembrane helix</keyword>
<keyword evidence="1" id="KW-0472">Membrane</keyword>
<feature type="transmembrane region" description="Helical" evidence="1">
    <location>
        <begin position="31"/>
        <end position="50"/>
    </location>
</feature>
<dbReference type="EMBL" id="AMZH03028055">
    <property type="protein sequence ID" value="RRT33871.1"/>
    <property type="molecule type" value="Genomic_DNA"/>
</dbReference>
<comment type="caution">
    <text evidence="2">The sequence shown here is derived from an EMBL/GenBank/DDBJ whole genome shotgun (WGS) entry which is preliminary data.</text>
</comment>
<dbReference type="AlphaFoldDB" id="A0A426X326"/>
<name>A0A426X326_ENSVE</name>
<sequence>MTVSGDGRFLMLLRRVDGATRRWMLVIEEGAMLMVGAVGGATACCSIFVAPQKEMLAMLKDCETMMVARLGVASPRLSRAGIDEGGGPLAGKQ</sequence>
<evidence type="ECO:0000256" key="1">
    <source>
        <dbReference type="SAM" id="Phobius"/>
    </source>
</evidence>
<keyword evidence="1" id="KW-0812">Transmembrane</keyword>
<accession>A0A426X326</accession>